<dbReference type="InterPro" id="IPR036663">
    <property type="entry name" value="Fumarylacetoacetase_C_sf"/>
</dbReference>
<evidence type="ECO:0000313" key="4">
    <source>
        <dbReference type="Proteomes" id="UP000248066"/>
    </source>
</evidence>
<sequence>MQKVRVRLAGRETALEASVDSTGASLMYQGIQRNAEELQYDTVVSGTVYGTLLNFKGALARMGEAVYQDPYKKPPQAPVLYIKPRNTLTSHSQPVPLPEGIDTLQAGPTLGIVIGRTASRVKKEEALDYVLGYTVANDVTAPHDSVFRPAVKHRSRDGFCPIGPWIVEKESLESPDDLTIRCWVNGRLVQENTTKNLVRNVSQLITDVTEFMTLNQGDTLLVGVAEDPPLVKAGDKVRIHVESVGFLENAVVPEEELVNVKGGHL</sequence>
<dbReference type="Gene3D" id="3.90.850.10">
    <property type="entry name" value="Fumarylacetoacetase-like, C-terminal domain"/>
    <property type="match status" value="1"/>
</dbReference>
<dbReference type="PANTHER" id="PTHR11820:SF114">
    <property type="entry name" value="4-HYDROXYPHENYLACETATE CATABOLISM PROTEIN"/>
    <property type="match status" value="1"/>
</dbReference>
<dbReference type="InterPro" id="IPR011234">
    <property type="entry name" value="Fumarylacetoacetase-like_C"/>
</dbReference>
<accession>A0A2W0HHT9</accession>
<dbReference type="EMBL" id="PDOF01000002">
    <property type="protein sequence ID" value="PYZ96532.1"/>
    <property type="molecule type" value="Genomic_DNA"/>
</dbReference>
<dbReference type="SUPFAM" id="SSF56529">
    <property type="entry name" value="FAH"/>
    <property type="match status" value="1"/>
</dbReference>
<dbReference type="GO" id="GO:0008704">
    <property type="term" value="F:5-carboxymethyl-2-hydroxymuconate delta-isomerase activity"/>
    <property type="evidence" value="ECO:0007669"/>
    <property type="project" value="InterPro"/>
</dbReference>
<organism evidence="3 4">
    <name type="scientific">Alteribacter lacisalsi</name>
    <dbReference type="NCBI Taxonomy" id="2045244"/>
    <lineage>
        <taxon>Bacteria</taxon>
        <taxon>Bacillati</taxon>
        <taxon>Bacillota</taxon>
        <taxon>Bacilli</taxon>
        <taxon>Bacillales</taxon>
        <taxon>Bacillaceae</taxon>
        <taxon>Alteribacter</taxon>
    </lineage>
</organism>
<dbReference type="GO" id="GO:0018800">
    <property type="term" value="F:5-oxopent-3-ene-1,2,5-tricarboxylate decarboxylase activity"/>
    <property type="evidence" value="ECO:0007669"/>
    <property type="project" value="InterPro"/>
</dbReference>
<dbReference type="GO" id="GO:0046872">
    <property type="term" value="F:metal ion binding"/>
    <property type="evidence" value="ECO:0007669"/>
    <property type="project" value="UniProtKB-KW"/>
</dbReference>
<dbReference type="NCBIfam" id="TIGR02305">
    <property type="entry name" value="HpaG-N-term"/>
    <property type="match status" value="1"/>
</dbReference>
<gene>
    <name evidence="3" type="ORF">CR205_12515</name>
</gene>
<keyword evidence="3" id="KW-0413">Isomerase</keyword>
<proteinExistence type="predicted"/>
<keyword evidence="1" id="KW-0479">Metal-binding</keyword>
<name>A0A2W0HHT9_9BACI</name>
<evidence type="ECO:0000259" key="2">
    <source>
        <dbReference type="Pfam" id="PF01557"/>
    </source>
</evidence>
<dbReference type="OrthoDB" id="9805307at2"/>
<dbReference type="Pfam" id="PF01557">
    <property type="entry name" value="FAA_hydrolase"/>
    <property type="match status" value="1"/>
</dbReference>
<dbReference type="InterPro" id="IPR012686">
    <property type="entry name" value="HPA_isomer/decarb_N"/>
</dbReference>
<evidence type="ECO:0000256" key="1">
    <source>
        <dbReference type="ARBA" id="ARBA00022723"/>
    </source>
</evidence>
<dbReference type="PANTHER" id="PTHR11820">
    <property type="entry name" value="ACYLPYRUVASE"/>
    <property type="match status" value="1"/>
</dbReference>
<protein>
    <submittedName>
        <fullName evidence="3">4-hydroxyphenylacetate isomerase</fullName>
    </submittedName>
</protein>
<dbReference type="AlphaFoldDB" id="A0A2W0HHT9"/>
<reference evidence="3 4" key="1">
    <citation type="submission" date="2017-10" db="EMBL/GenBank/DDBJ databases">
        <title>Bacillus sp. nov., a halophilic bacterium isolated from a Yangshapao Lake.</title>
        <authorList>
            <person name="Wang H."/>
        </authorList>
    </citation>
    <scope>NUCLEOTIDE SEQUENCE [LARGE SCALE GENOMIC DNA]</scope>
    <source>
        <strain evidence="3 4">YSP-3</strain>
    </source>
</reference>
<dbReference type="RefSeq" id="WP_110520311.1">
    <property type="nucleotide sequence ID" value="NZ_PDOF01000002.1"/>
</dbReference>
<feature type="domain" description="Fumarylacetoacetase-like C-terminal" evidence="2">
    <location>
        <begin position="47"/>
        <end position="252"/>
    </location>
</feature>
<dbReference type="Proteomes" id="UP000248066">
    <property type="component" value="Unassembled WGS sequence"/>
</dbReference>
<comment type="caution">
    <text evidence="3">The sequence shown here is derived from an EMBL/GenBank/DDBJ whole genome shotgun (WGS) entry which is preliminary data.</text>
</comment>
<keyword evidence="4" id="KW-1185">Reference proteome</keyword>
<evidence type="ECO:0000313" key="3">
    <source>
        <dbReference type="EMBL" id="PYZ96532.1"/>
    </source>
</evidence>